<proteinExistence type="predicted"/>
<evidence type="ECO:0000313" key="1">
    <source>
        <dbReference type="EMBL" id="GET92216.1"/>
    </source>
</evidence>
<evidence type="ECO:0000313" key="2">
    <source>
        <dbReference type="Proteomes" id="UP000419144"/>
    </source>
</evidence>
<dbReference type="VEuPathDB" id="TriTrypDB:LtaPh_3414251"/>
<keyword evidence="2" id="KW-1185">Reference proteome</keyword>
<dbReference type="Proteomes" id="UP000419144">
    <property type="component" value="Unassembled WGS sequence"/>
</dbReference>
<protein>
    <submittedName>
        <fullName evidence="1">Uncharacterized protein</fullName>
    </submittedName>
</protein>
<comment type="caution">
    <text evidence="1">The sequence shown here is derived from an EMBL/GenBank/DDBJ whole genome shotgun (WGS) entry which is preliminary data.</text>
</comment>
<gene>
    <name evidence="1" type="ORF">LtaPh_3414251</name>
</gene>
<sequence>MFPPLLPDRQHTAAQHFDWPLHICPIRIDHIAVVQVHTCHHCGEDHEKHLQVAQPLCAHSVVECAALRVETNGNRVEGVHVAVLLIVHATVLLVLQHARLILLDTQHAQLMLTLQLKDNFITRENLSDNGVPRLQSLGLCVDIGIAGICSCRTDSRGVFTFLGRAFKIPLVKSLVLGGRKGGRWGGGVPLRCAYRMR</sequence>
<organism evidence="1 2">
    <name type="scientific">Leishmania tarentolae</name>
    <name type="common">Sauroleishmania tarentolae</name>
    <dbReference type="NCBI Taxonomy" id="5689"/>
    <lineage>
        <taxon>Eukaryota</taxon>
        <taxon>Discoba</taxon>
        <taxon>Euglenozoa</taxon>
        <taxon>Kinetoplastea</taxon>
        <taxon>Metakinetoplastina</taxon>
        <taxon>Trypanosomatida</taxon>
        <taxon>Trypanosomatidae</taxon>
        <taxon>Leishmaniinae</taxon>
        <taxon>Leishmania</taxon>
        <taxon>lizard Leishmania</taxon>
    </lineage>
</organism>
<accession>A0A640KRF7</accession>
<dbReference type="AlphaFoldDB" id="A0A640KRF7"/>
<name>A0A640KRF7_LEITA</name>
<dbReference type="EMBL" id="BLBS01000054">
    <property type="protein sequence ID" value="GET92216.1"/>
    <property type="molecule type" value="Genomic_DNA"/>
</dbReference>
<reference evidence="1" key="1">
    <citation type="submission" date="2019-11" db="EMBL/GenBank/DDBJ databases">
        <title>Leishmania tarentolae CDS.</title>
        <authorList>
            <person name="Goto Y."/>
            <person name="Yamagishi J."/>
        </authorList>
    </citation>
    <scope>NUCLEOTIDE SEQUENCE [LARGE SCALE GENOMIC DNA]</scope>
    <source>
        <strain evidence="1">Parrot Tar II</strain>
    </source>
</reference>